<feature type="compositionally biased region" description="Polar residues" evidence="12">
    <location>
        <begin position="114"/>
        <end position="123"/>
    </location>
</feature>
<dbReference type="InterPro" id="IPR026998">
    <property type="entry name" value="Calpastatin"/>
</dbReference>
<feature type="compositionally biased region" description="Polar residues" evidence="12">
    <location>
        <begin position="576"/>
        <end position="594"/>
    </location>
</feature>
<evidence type="ECO:0000256" key="10">
    <source>
        <dbReference type="ARBA" id="ARBA00022990"/>
    </source>
</evidence>
<dbReference type="InterPro" id="IPR001259">
    <property type="entry name" value="Prot_inh_calpain"/>
</dbReference>
<dbReference type="Pfam" id="PF00748">
    <property type="entry name" value="Calpain_inhib"/>
    <property type="match status" value="6"/>
</dbReference>
<feature type="compositionally biased region" description="Low complexity" evidence="12">
    <location>
        <begin position="66"/>
        <end position="96"/>
    </location>
</feature>
<evidence type="ECO:0000256" key="11">
    <source>
        <dbReference type="ARBA" id="ARBA00033013"/>
    </source>
</evidence>
<dbReference type="Proteomes" id="UP001066276">
    <property type="component" value="Chromosome 1_2"/>
</dbReference>
<comment type="similarity">
    <text evidence="2">Belongs to the protease inhibitor I27 (calpastatin) family.</text>
</comment>
<gene>
    <name evidence="13" type="ORF">NDU88_003912</name>
</gene>
<keyword evidence="8" id="KW-0677">Repeat</keyword>
<feature type="compositionally biased region" description="Basic and acidic residues" evidence="12">
    <location>
        <begin position="100"/>
        <end position="109"/>
    </location>
</feature>
<feature type="region of interest" description="Disordered" evidence="12">
    <location>
        <begin position="946"/>
        <end position="1082"/>
    </location>
</feature>
<keyword evidence="5" id="KW-0597">Phosphoprotein</keyword>
<keyword evidence="7" id="KW-0789">Thiol protease inhibitor</keyword>
<feature type="compositionally biased region" description="Low complexity" evidence="12">
    <location>
        <begin position="201"/>
        <end position="212"/>
    </location>
</feature>
<feature type="compositionally biased region" description="Basic and acidic residues" evidence="12">
    <location>
        <begin position="1053"/>
        <end position="1082"/>
    </location>
</feature>
<feature type="compositionally biased region" description="Basic and acidic residues" evidence="12">
    <location>
        <begin position="950"/>
        <end position="999"/>
    </location>
</feature>
<comment type="caution">
    <text evidence="13">The sequence shown here is derived from an EMBL/GenBank/DDBJ whole genome shotgun (WGS) entry which is preliminary data.</text>
</comment>
<name>A0AAV7W4U4_PLEWA</name>
<keyword evidence="10" id="KW-0007">Acetylation</keyword>
<feature type="compositionally biased region" description="Basic and acidic residues" evidence="12">
    <location>
        <begin position="814"/>
        <end position="879"/>
    </location>
</feature>
<evidence type="ECO:0000256" key="2">
    <source>
        <dbReference type="ARBA" id="ARBA00009487"/>
    </source>
</evidence>
<dbReference type="EMBL" id="JANPWB010000002">
    <property type="protein sequence ID" value="KAJ1208528.1"/>
    <property type="molecule type" value="Genomic_DNA"/>
</dbReference>
<feature type="compositionally biased region" description="Basic and acidic residues" evidence="12">
    <location>
        <begin position="671"/>
        <end position="733"/>
    </location>
</feature>
<evidence type="ECO:0000256" key="6">
    <source>
        <dbReference type="ARBA" id="ARBA00022690"/>
    </source>
</evidence>
<sequence length="1082" mass="112903">MHGAYDSFGSYVPQKQPAAAAPVTKESTMKPAEAKGGFFSKTEPAKTAPSTKPADPQTKQQKDQAAPKSPTKSSAAAVPPKQPSAAKPAPSQDAKANQTKQKEEPKVTGEKASSAASKPGAQTKTEKPSVAAATSKPVADTKGEKVSATSSKPSAEIKSEKKPVSSGAPVTAVAAAGTAGAAAPASSKASIETKDVKKPVGAAASSGAGLDSALDELMGTLEGPEAVPESPKYTGPEVTELATSKKIKKLGEDDSTIPPEYRNLLDGKDSSGTPIKPEEAPMTPMGEEDLVSALSSDFTCASSPDTKKQKLEEAKPEESGIDSALDDLMGTLEGPTENIPEMPVYTGPEITETITAASLDPLGIRDSTIPPAYRHLLDGKEHGKPLPPPMPETPATMSDVDLADAFSMDFVSSPYPGVKPAVPGQTEQPLGEEDLVSALSSDFTCSAPTDAKKEKLDEEKMDDSALDELMGTLEGPGETIPESPVYTGPIVTEKNTATYIEELGKREGSLPPKYRHLLDGKEGGKVVPPPKAETVKPMSDTELADELSKDFACSASPTAQPSAPAKSADTSDQKTPKATPSEKVSTSTKASAVQSAAAPKTTPPAKTPAADKVDKKMPNVAPSEEVSTCAKVSAVQSAAPPSKAPATGTTPSKAPVPSDPLDALSATLGTGERKPTETKPAVDKVKEKAGKEDVEKLGEREDTIPPEYRLEELKDKDGKPILPKPEPKPKPLSETELLDALSGDFVTSTATTTQSAPLPAAKDTAKSKGTPSKDLVSPCAASTVKSSTPAPAQKDRVSADPLDQLAGTLPKGDPAPKDSKPPVDKVKEKTKQEKGEKLGEREDTIPPDYRLTEVKDKDGKPMLPKPEGKPKAMSEKELLDALNEGFDTSPSTQQSTPLPSTKKDDKKSAGAEEVISCSSAAAVQAGAPVSADSDVQIPDAAFDLLSDTLGTREPDPEENKPMVDKVKEKATKEHIDKLGERDDTIPPEYRELLSGKDKPAMPVIPEKPKIPQDDTAAIDALSKGFCASPSPVPPSQVAKDKIGKDITTTKSATTDDVKAKGTEKTKEQSSSAKKDIDKTRKS</sequence>
<keyword evidence="6" id="KW-0646">Protease inhibitor</keyword>
<evidence type="ECO:0000256" key="7">
    <source>
        <dbReference type="ARBA" id="ARBA00022704"/>
    </source>
</evidence>
<dbReference type="PANTHER" id="PTHR10077:SF0">
    <property type="entry name" value="CALPASTATIN"/>
    <property type="match status" value="1"/>
</dbReference>
<dbReference type="GO" id="GO:0010859">
    <property type="term" value="F:calcium-dependent cysteine-type endopeptidase inhibitor activity"/>
    <property type="evidence" value="ECO:0007669"/>
    <property type="project" value="TreeGrafter"/>
</dbReference>
<evidence type="ECO:0000256" key="4">
    <source>
        <dbReference type="ARBA" id="ARBA00022499"/>
    </source>
</evidence>
<accession>A0AAV7W4U4</accession>
<protein>
    <recommendedName>
        <fullName evidence="3">Calpastatin</fullName>
    </recommendedName>
    <alternativeName>
        <fullName evidence="11">Calpain inhibitor</fullName>
    </alternativeName>
</protein>
<evidence type="ECO:0000256" key="12">
    <source>
        <dbReference type="SAM" id="MobiDB-lite"/>
    </source>
</evidence>
<feature type="compositionally biased region" description="Basic and acidic residues" evidence="12">
    <location>
        <begin position="305"/>
        <end position="318"/>
    </location>
</feature>
<proteinExistence type="inferred from homology"/>
<dbReference type="AlphaFoldDB" id="A0AAV7W4U4"/>
<dbReference type="PANTHER" id="PTHR10077">
    <property type="entry name" value="CALPASTATIN"/>
    <property type="match status" value="1"/>
</dbReference>
<comment type="function">
    <text evidence="1">Specific inhibition of calpain (calcium-dependent cysteine protease). Plays a key role in postmortem tenderization of meat and have been proposed to be involved in muscle protein degradation in living tissue.</text>
</comment>
<keyword evidence="14" id="KW-1185">Reference proteome</keyword>
<feature type="compositionally biased region" description="Low complexity" evidence="12">
    <location>
        <begin position="888"/>
        <end position="900"/>
    </location>
</feature>
<feature type="compositionally biased region" description="Polar residues" evidence="12">
    <location>
        <begin position="745"/>
        <end position="756"/>
    </location>
</feature>
<evidence type="ECO:0000256" key="8">
    <source>
        <dbReference type="ARBA" id="ARBA00022737"/>
    </source>
</evidence>
<feature type="compositionally biased region" description="Low complexity" evidence="12">
    <location>
        <begin position="164"/>
        <end position="190"/>
    </location>
</feature>
<feature type="region of interest" description="Disordered" evidence="12">
    <location>
        <begin position="504"/>
        <end position="915"/>
    </location>
</feature>
<evidence type="ECO:0000313" key="13">
    <source>
        <dbReference type="EMBL" id="KAJ1208528.1"/>
    </source>
</evidence>
<keyword evidence="9" id="KW-0832">Ubl conjugation</keyword>
<evidence type="ECO:0000256" key="9">
    <source>
        <dbReference type="ARBA" id="ARBA00022843"/>
    </source>
</evidence>
<dbReference type="GO" id="GO:0005737">
    <property type="term" value="C:cytoplasm"/>
    <property type="evidence" value="ECO:0007669"/>
    <property type="project" value="TreeGrafter"/>
</dbReference>
<feature type="compositionally biased region" description="Low complexity" evidence="12">
    <location>
        <begin position="552"/>
        <end position="568"/>
    </location>
</feature>
<organism evidence="13 14">
    <name type="scientific">Pleurodeles waltl</name>
    <name type="common">Iberian ribbed newt</name>
    <dbReference type="NCBI Taxonomy" id="8319"/>
    <lineage>
        <taxon>Eukaryota</taxon>
        <taxon>Metazoa</taxon>
        <taxon>Chordata</taxon>
        <taxon>Craniata</taxon>
        <taxon>Vertebrata</taxon>
        <taxon>Euteleostomi</taxon>
        <taxon>Amphibia</taxon>
        <taxon>Batrachia</taxon>
        <taxon>Caudata</taxon>
        <taxon>Salamandroidea</taxon>
        <taxon>Salamandridae</taxon>
        <taxon>Pleurodelinae</taxon>
        <taxon>Pleurodeles</taxon>
    </lineage>
</organism>
<evidence type="ECO:0000256" key="3">
    <source>
        <dbReference type="ARBA" id="ARBA00017619"/>
    </source>
</evidence>
<evidence type="ECO:0000256" key="5">
    <source>
        <dbReference type="ARBA" id="ARBA00022553"/>
    </source>
</evidence>
<feature type="region of interest" description="Disordered" evidence="12">
    <location>
        <begin position="1"/>
        <end position="344"/>
    </location>
</feature>
<feature type="compositionally biased region" description="Basic and acidic residues" evidence="12">
    <location>
        <begin position="901"/>
        <end position="910"/>
    </location>
</feature>
<evidence type="ECO:0000256" key="1">
    <source>
        <dbReference type="ARBA" id="ARBA00002637"/>
    </source>
</evidence>
<evidence type="ECO:0000313" key="14">
    <source>
        <dbReference type="Proteomes" id="UP001066276"/>
    </source>
</evidence>
<keyword evidence="4" id="KW-1017">Isopeptide bond</keyword>
<feature type="compositionally biased region" description="Polar residues" evidence="12">
    <location>
        <begin position="293"/>
        <end position="304"/>
    </location>
</feature>
<reference evidence="13" key="1">
    <citation type="journal article" date="2022" name="bioRxiv">
        <title>Sequencing and chromosome-scale assembly of the giantPleurodeles waltlgenome.</title>
        <authorList>
            <person name="Brown T."/>
            <person name="Elewa A."/>
            <person name="Iarovenko S."/>
            <person name="Subramanian E."/>
            <person name="Araus A.J."/>
            <person name="Petzold A."/>
            <person name="Susuki M."/>
            <person name="Suzuki K.-i.T."/>
            <person name="Hayashi T."/>
            <person name="Toyoda A."/>
            <person name="Oliveira C."/>
            <person name="Osipova E."/>
            <person name="Leigh N.D."/>
            <person name="Simon A."/>
            <person name="Yun M.H."/>
        </authorList>
    </citation>
    <scope>NUCLEOTIDE SEQUENCE</scope>
    <source>
        <strain evidence="13">20211129_DDA</strain>
        <tissue evidence="13">Liver</tissue>
    </source>
</reference>